<proteinExistence type="predicted"/>
<organism evidence="1">
    <name type="scientific">Rhizophora mucronata</name>
    <name type="common">Asiatic mangrove</name>
    <dbReference type="NCBI Taxonomy" id="61149"/>
    <lineage>
        <taxon>Eukaryota</taxon>
        <taxon>Viridiplantae</taxon>
        <taxon>Streptophyta</taxon>
        <taxon>Embryophyta</taxon>
        <taxon>Tracheophyta</taxon>
        <taxon>Spermatophyta</taxon>
        <taxon>Magnoliopsida</taxon>
        <taxon>eudicotyledons</taxon>
        <taxon>Gunneridae</taxon>
        <taxon>Pentapetalae</taxon>
        <taxon>rosids</taxon>
        <taxon>fabids</taxon>
        <taxon>Malpighiales</taxon>
        <taxon>Rhizophoraceae</taxon>
        <taxon>Rhizophora</taxon>
    </lineage>
</organism>
<dbReference type="EMBL" id="GGEC01089586">
    <property type="protein sequence ID" value="MBX70070.1"/>
    <property type="molecule type" value="Transcribed_RNA"/>
</dbReference>
<protein>
    <submittedName>
        <fullName evidence="1">Uncharacterized protein</fullName>
    </submittedName>
</protein>
<reference evidence="1" key="1">
    <citation type="submission" date="2018-02" db="EMBL/GenBank/DDBJ databases">
        <title>Rhizophora mucronata_Transcriptome.</title>
        <authorList>
            <person name="Meera S.P."/>
            <person name="Sreeshan A."/>
            <person name="Augustine A."/>
        </authorList>
    </citation>
    <scope>NUCLEOTIDE SEQUENCE</scope>
    <source>
        <tissue evidence="1">Leaf</tissue>
    </source>
</reference>
<sequence>MLVLELLKGLKQIQQNQRMARIAFNHESSPDYGSILIQLCCCTPWT</sequence>
<accession>A0A2P2QSS6</accession>
<name>A0A2P2QSS6_RHIMU</name>
<dbReference type="AlphaFoldDB" id="A0A2P2QSS6"/>
<evidence type="ECO:0000313" key="1">
    <source>
        <dbReference type="EMBL" id="MBX70070.1"/>
    </source>
</evidence>